<accession>A0AAN8PBK0</accession>
<dbReference type="GO" id="GO:0005524">
    <property type="term" value="F:ATP binding"/>
    <property type="evidence" value="ECO:0007669"/>
    <property type="project" value="UniProtKB-UniRule"/>
</dbReference>
<keyword evidence="1 10" id="KW-0723">Serine/threonine-protein kinase</keyword>
<gene>
    <name evidence="13" type="ORF">SNE40_018038</name>
</gene>
<name>A0AAN8PBK0_PATCE</name>
<dbReference type="Proteomes" id="UP001347796">
    <property type="component" value="Unassembled WGS sequence"/>
</dbReference>
<evidence type="ECO:0000256" key="8">
    <source>
        <dbReference type="ARBA" id="ARBA00038999"/>
    </source>
</evidence>
<dbReference type="InterPro" id="IPR011009">
    <property type="entry name" value="Kinase-like_dom_sf"/>
</dbReference>
<comment type="caution">
    <text evidence="13">The sequence shown here is derived from an EMBL/GenBank/DDBJ whole genome shotgun (WGS) entry which is preliminary data.</text>
</comment>
<feature type="domain" description="Protein kinase" evidence="12">
    <location>
        <begin position="49"/>
        <end position="310"/>
    </location>
</feature>
<evidence type="ECO:0000313" key="13">
    <source>
        <dbReference type="EMBL" id="KAK6172078.1"/>
    </source>
</evidence>
<dbReference type="PIRSF" id="PIRSF000654">
    <property type="entry name" value="Integrin-linked_kinase"/>
    <property type="match status" value="1"/>
</dbReference>
<dbReference type="GO" id="GO:0051403">
    <property type="term" value="P:stress-activated MAPK cascade"/>
    <property type="evidence" value="ECO:0007669"/>
    <property type="project" value="TreeGrafter"/>
</dbReference>
<dbReference type="SUPFAM" id="SSF56112">
    <property type="entry name" value="Protein kinase-like (PK-like)"/>
    <property type="match status" value="1"/>
</dbReference>
<evidence type="ECO:0000256" key="10">
    <source>
        <dbReference type="RuleBase" id="RU000304"/>
    </source>
</evidence>
<feature type="region of interest" description="Disordered" evidence="11">
    <location>
        <begin position="1"/>
        <end position="30"/>
    </location>
</feature>
<organism evidence="13 14">
    <name type="scientific">Patella caerulea</name>
    <name type="common">Rayed Mediterranean limpet</name>
    <dbReference type="NCBI Taxonomy" id="87958"/>
    <lineage>
        <taxon>Eukaryota</taxon>
        <taxon>Metazoa</taxon>
        <taxon>Spiralia</taxon>
        <taxon>Lophotrochozoa</taxon>
        <taxon>Mollusca</taxon>
        <taxon>Gastropoda</taxon>
        <taxon>Patellogastropoda</taxon>
        <taxon>Patelloidea</taxon>
        <taxon>Patellidae</taxon>
        <taxon>Patella</taxon>
    </lineage>
</organism>
<keyword evidence="2" id="KW-0597">Phosphoprotein</keyword>
<dbReference type="FunFam" id="1.10.510.10:FF:000158">
    <property type="entry name" value="Dual specificity mitogen-activated protein kinase kinase 6"/>
    <property type="match status" value="1"/>
</dbReference>
<dbReference type="InterPro" id="IPR017441">
    <property type="entry name" value="Protein_kinase_ATP_BS"/>
</dbReference>
<dbReference type="FunFam" id="3.30.200.20:FF:000576">
    <property type="entry name" value="CBN-SEK-1 protein"/>
    <property type="match status" value="1"/>
</dbReference>
<evidence type="ECO:0000256" key="7">
    <source>
        <dbReference type="ARBA" id="ARBA00038035"/>
    </source>
</evidence>
<keyword evidence="5" id="KW-0418">Kinase</keyword>
<proteinExistence type="inferred from homology"/>
<dbReference type="GO" id="GO:0004708">
    <property type="term" value="F:MAP kinase kinase activity"/>
    <property type="evidence" value="ECO:0007669"/>
    <property type="project" value="UniProtKB-EC"/>
</dbReference>
<dbReference type="EC" id="2.7.12.2" evidence="8"/>
<dbReference type="SMART" id="SM00220">
    <property type="entry name" value="S_TKc"/>
    <property type="match status" value="1"/>
</dbReference>
<dbReference type="InterPro" id="IPR008271">
    <property type="entry name" value="Ser/Thr_kinase_AS"/>
</dbReference>
<keyword evidence="14" id="KW-1185">Reference proteome</keyword>
<dbReference type="InterPro" id="IPR000719">
    <property type="entry name" value="Prot_kinase_dom"/>
</dbReference>
<reference evidence="13 14" key="1">
    <citation type="submission" date="2024-01" db="EMBL/GenBank/DDBJ databases">
        <title>The genome of the rayed Mediterranean limpet Patella caerulea (Linnaeus, 1758).</title>
        <authorList>
            <person name="Anh-Thu Weber A."/>
            <person name="Halstead-Nussloch G."/>
        </authorList>
    </citation>
    <scope>NUCLEOTIDE SEQUENCE [LARGE SCALE GENOMIC DNA]</scope>
    <source>
        <strain evidence="13">AATW-2023a</strain>
        <tissue evidence="13">Whole specimen</tissue>
    </source>
</reference>
<dbReference type="EMBL" id="JAZGQO010000012">
    <property type="protein sequence ID" value="KAK6172078.1"/>
    <property type="molecule type" value="Genomic_DNA"/>
</dbReference>
<evidence type="ECO:0000259" key="12">
    <source>
        <dbReference type="PROSITE" id="PS50011"/>
    </source>
</evidence>
<dbReference type="PANTHER" id="PTHR48013:SF11">
    <property type="entry name" value="LICORNE"/>
    <property type="match status" value="1"/>
</dbReference>
<dbReference type="Gene3D" id="1.10.510.10">
    <property type="entry name" value="Transferase(Phosphotransferase) domain 1"/>
    <property type="match status" value="1"/>
</dbReference>
<evidence type="ECO:0000256" key="6">
    <source>
        <dbReference type="ARBA" id="ARBA00022840"/>
    </source>
</evidence>
<dbReference type="Pfam" id="PF00069">
    <property type="entry name" value="Pkinase"/>
    <property type="match status" value="1"/>
</dbReference>
<sequence>MRGARGPRLPKLNVSQGQPPSPQPPRPDMDSRATLTIGDQTFVCEANDLVKIRLLGRGAYGIVEEMRHTHSGIVIAVKRIQATVNNQEQKRLLMDLDINMRSGSCPYTVHFYGALFREGDVWICMEVMETSLDKLYKAIISDGNKIPEAVLKNIALSVVKALHYLHSELQVIHRDVKPSNILINRKGEVKICDFGISGYLVDSIARTKDAGCRPYMGPERINPENVSGGYDIRSDVWSLGITMIELATGVFPYSTWSTPFEQIRQVVMDAPPKLPANEFSPEFEDFITQCLQKDYKMRPNYTQLMEHPFFVMKDDAPEVDMAEFVNDVLTRHADLNNVT</sequence>
<dbReference type="PROSITE" id="PS50011">
    <property type="entry name" value="PROTEIN_KINASE_DOM"/>
    <property type="match status" value="1"/>
</dbReference>
<evidence type="ECO:0000256" key="5">
    <source>
        <dbReference type="ARBA" id="ARBA00022777"/>
    </source>
</evidence>
<feature type="binding site" evidence="9">
    <location>
        <position position="78"/>
    </location>
    <ligand>
        <name>ATP</name>
        <dbReference type="ChEBI" id="CHEBI:30616"/>
    </ligand>
</feature>
<dbReference type="PROSITE" id="PS00107">
    <property type="entry name" value="PROTEIN_KINASE_ATP"/>
    <property type="match status" value="1"/>
</dbReference>
<dbReference type="Gene3D" id="3.30.200.20">
    <property type="entry name" value="Phosphorylase Kinase, domain 1"/>
    <property type="match status" value="1"/>
</dbReference>
<keyword evidence="6 9" id="KW-0067">ATP-binding</keyword>
<comment type="similarity">
    <text evidence="7">Belongs to the protein kinase superfamily. STE Ser/Thr protein kinase family. MAP kinase kinase subfamily.</text>
</comment>
<keyword evidence="4 9" id="KW-0547">Nucleotide-binding</keyword>
<evidence type="ECO:0000256" key="11">
    <source>
        <dbReference type="SAM" id="MobiDB-lite"/>
    </source>
</evidence>
<dbReference type="PROSITE" id="PS00108">
    <property type="entry name" value="PROTEIN_KINASE_ST"/>
    <property type="match status" value="1"/>
</dbReference>
<dbReference type="GO" id="GO:0004674">
    <property type="term" value="F:protein serine/threonine kinase activity"/>
    <property type="evidence" value="ECO:0007669"/>
    <property type="project" value="UniProtKB-KW"/>
</dbReference>
<evidence type="ECO:0000256" key="1">
    <source>
        <dbReference type="ARBA" id="ARBA00022527"/>
    </source>
</evidence>
<dbReference type="AlphaFoldDB" id="A0AAN8PBK0"/>
<evidence type="ECO:0000256" key="2">
    <source>
        <dbReference type="ARBA" id="ARBA00022553"/>
    </source>
</evidence>
<evidence type="ECO:0000256" key="9">
    <source>
        <dbReference type="PROSITE-ProRule" id="PRU10141"/>
    </source>
</evidence>
<evidence type="ECO:0000256" key="3">
    <source>
        <dbReference type="ARBA" id="ARBA00022679"/>
    </source>
</evidence>
<keyword evidence="3" id="KW-0808">Transferase</keyword>
<evidence type="ECO:0000313" key="14">
    <source>
        <dbReference type="Proteomes" id="UP001347796"/>
    </source>
</evidence>
<evidence type="ECO:0000256" key="4">
    <source>
        <dbReference type="ARBA" id="ARBA00022741"/>
    </source>
</evidence>
<protein>
    <recommendedName>
        <fullName evidence="8">mitogen-activated protein kinase kinase</fullName>
        <ecNumber evidence="8">2.7.12.2</ecNumber>
    </recommendedName>
</protein>
<dbReference type="PANTHER" id="PTHR48013">
    <property type="entry name" value="DUAL SPECIFICITY MITOGEN-ACTIVATED PROTEIN KINASE KINASE 5-RELATED"/>
    <property type="match status" value="1"/>
</dbReference>